<keyword evidence="2" id="KW-1185">Reference proteome</keyword>
<proteinExistence type="predicted"/>
<organism evidence="1 2">
    <name type="scientific">Falsibacillus pallidus</name>
    <dbReference type="NCBI Taxonomy" id="493781"/>
    <lineage>
        <taxon>Bacteria</taxon>
        <taxon>Bacillati</taxon>
        <taxon>Bacillota</taxon>
        <taxon>Bacilli</taxon>
        <taxon>Bacillales</taxon>
        <taxon>Bacillaceae</taxon>
        <taxon>Falsibacillus</taxon>
    </lineage>
</organism>
<evidence type="ECO:0000313" key="1">
    <source>
        <dbReference type="EMBL" id="RDI47783.1"/>
    </source>
</evidence>
<sequence>MADGPSAERTHPFDQLIFGNKMPETNESLLENLQQKAVSGLDEIDVDELFGHIDSLMETFAYFKPLFKKIGPYLEAFIQQDDK</sequence>
<evidence type="ECO:0000313" key="2">
    <source>
        <dbReference type="Proteomes" id="UP000255326"/>
    </source>
</evidence>
<dbReference type="Proteomes" id="UP000255326">
    <property type="component" value="Unassembled WGS sequence"/>
</dbReference>
<name>A0A370H160_9BACI</name>
<dbReference type="AlphaFoldDB" id="A0A370H160"/>
<reference evidence="1 2" key="1">
    <citation type="submission" date="2018-07" db="EMBL/GenBank/DDBJ databases">
        <title>Genomic Encyclopedia of Type Strains, Phase IV (KMG-IV): sequencing the most valuable type-strain genomes for metagenomic binning, comparative biology and taxonomic classification.</title>
        <authorList>
            <person name="Goeker M."/>
        </authorList>
    </citation>
    <scope>NUCLEOTIDE SEQUENCE [LARGE SCALE GENOMIC DNA]</scope>
    <source>
        <strain evidence="1 2">DSM 25281</strain>
    </source>
</reference>
<gene>
    <name evidence="1" type="ORF">DFR59_101448</name>
</gene>
<dbReference type="OrthoDB" id="2697500at2"/>
<accession>A0A370H160</accession>
<dbReference type="EMBL" id="QQAY01000001">
    <property type="protein sequence ID" value="RDI47783.1"/>
    <property type="molecule type" value="Genomic_DNA"/>
</dbReference>
<comment type="caution">
    <text evidence="1">The sequence shown here is derived from an EMBL/GenBank/DDBJ whole genome shotgun (WGS) entry which is preliminary data.</text>
</comment>
<protein>
    <submittedName>
        <fullName evidence="1">Uncharacterized protein</fullName>
    </submittedName>
</protein>
<dbReference type="RefSeq" id="WP_147278247.1">
    <property type="nucleotide sequence ID" value="NZ_QQAY01000001.1"/>
</dbReference>